<dbReference type="KEGG" id="awd:AWOD_I_1648"/>
<dbReference type="CDD" id="cd18791">
    <property type="entry name" value="SF2_C_RHA"/>
    <property type="match status" value="1"/>
</dbReference>
<dbReference type="PANTHER" id="PTHR43519">
    <property type="entry name" value="ATP-DEPENDENT RNA HELICASE HRPB"/>
    <property type="match status" value="1"/>
</dbReference>
<dbReference type="PROSITE" id="PS51194">
    <property type="entry name" value="HELICASE_CTER"/>
    <property type="match status" value="1"/>
</dbReference>
<dbReference type="EC" id="3.6.1.-" evidence="8"/>
<sequence>MFLLPINAIYSKFSSSILHKNVVVQSETGSGKSTHLPLWAAEHGRVLVIEPRRIACTALAEYLALQESCTLGKEIGYAIKLDIKYSEESRVVFVTPGIALKWFMEDKLATFDLVMIDEFHERRWDTDLLLSLLNSYKKHRLILTSATMDSQSLAAYIDAELLMAEGRQFAVNLSYDAEHAQKMPSDKELEARIIKTIESVIQLGEAGDILVFLPGKKEITQCIQSASAKFPHCLVLPLFAGVSDPLRQQALAPSQQQRIIFSTNVAETSLTIPNVTVVIDSGLERRTQQRNGRTTLSLQSISKASAQQRSGRAGRTQEGQAIRLYGEHAPLDRMTPPELQRDELVETVLAAASCDSVLRGLVFLEPLPEKSLRIAEEKLQKIGAINSELNITDYGLRLFPLPIDTLFSHLISAIEGKAEKETVVDLVAALSVSNKLFSISKSDIALDEFLRWNPQSCDLITLVSIIRGHECHGLNIDNELRKEAQTLAIQIRTELELPVLEVSSRLKREEVLIQIISKLPELVFVRREKRREAFGNGYLEVVLGRNSHFLSTHEAAIVFDQFSLPGRGSKQTLTIGTVLSPINILWIIEAGLAECRLGECISDKENIKIAHEYYYASRKLKTEYVEPSEKDAIPAIVSQVKEGYLFPQLKEKKEGEIAAWLLYCQLNGNKSDKTITFESWFTQQLTELGVTSLDDLALFDESDFVFNGIPEWELDDFLTKYPQTVILPDLTLSVDYFPQSKRVLLTYRKGGRKGDVKRWEIPPWSGWRIQYQKASRKIDIK</sequence>
<gene>
    <name evidence="8" type="ORF">AWOD_I_1648</name>
</gene>
<dbReference type="CDD" id="cd17917">
    <property type="entry name" value="DEXHc_RHA-like"/>
    <property type="match status" value="1"/>
</dbReference>
<evidence type="ECO:0000313" key="9">
    <source>
        <dbReference type="Proteomes" id="UP000032427"/>
    </source>
</evidence>
<evidence type="ECO:0000256" key="5">
    <source>
        <dbReference type="SAM" id="MobiDB-lite"/>
    </source>
</evidence>
<organism evidence="8 9">
    <name type="scientific">Aliivibrio wodanis</name>
    <dbReference type="NCBI Taxonomy" id="80852"/>
    <lineage>
        <taxon>Bacteria</taxon>
        <taxon>Pseudomonadati</taxon>
        <taxon>Pseudomonadota</taxon>
        <taxon>Gammaproteobacteria</taxon>
        <taxon>Vibrionales</taxon>
        <taxon>Vibrionaceae</taxon>
        <taxon>Aliivibrio</taxon>
    </lineage>
</organism>
<dbReference type="SUPFAM" id="SSF52540">
    <property type="entry name" value="P-loop containing nucleoside triphosphate hydrolases"/>
    <property type="match status" value="1"/>
</dbReference>
<keyword evidence="3 8" id="KW-0347">Helicase</keyword>
<dbReference type="EMBL" id="LN554846">
    <property type="protein sequence ID" value="CED71718.1"/>
    <property type="molecule type" value="Genomic_DNA"/>
</dbReference>
<protein>
    <submittedName>
        <fullName evidence="8">Putative ATP-dependent helicase</fullName>
        <ecNumber evidence="8">3.6.1.-</ecNumber>
    </submittedName>
</protein>
<dbReference type="GO" id="GO:0004386">
    <property type="term" value="F:helicase activity"/>
    <property type="evidence" value="ECO:0007669"/>
    <property type="project" value="UniProtKB-KW"/>
</dbReference>
<keyword evidence="1" id="KW-0547">Nucleotide-binding</keyword>
<dbReference type="SMART" id="SM00490">
    <property type="entry name" value="HELICc"/>
    <property type="match status" value="1"/>
</dbReference>
<dbReference type="OrthoDB" id="9805617at2"/>
<dbReference type="SMART" id="SM00487">
    <property type="entry name" value="DEXDc"/>
    <property type="match status" value="1"/>
</dbReference>
<dbReference type="InterPro" id="IPR001650">
    <property type="entry name" value="Helicase_C-like"/>
</dbReference>
<feature type="region of interest" description="Disordered" evidence="5">
    <location>
        <begin position="286"/>
        <end position="318"/>
    </location>
</feature>
<dbReference type="InterPro" id="IPR014001">
    <property type="entry name" value="Helicase_ATP-bd"/>
</dbReference>
<dbReference type="PATRIC" id="fig|80852.17.peg.1699"/>
<dbReference type="GO" id="GO:0016787">
    <property type="term" value="F:hydrolase activity"/>
    <property type="evidence" value="ECO:0007669"/>
    <property type="project" value="UniProtKB-KW"/>
</dbReference>
<dbReference type="InterPro" id="IPR007502">
    <property type="entry name" value="Helicase-assoc_dom"/>
</dbReference>
<proteinExistence type="predicted"/>
<dbReference type="Pfam" id="PF00270">
    <property type="entry name" value="DEAD"/>
    <property type="match status" value="1"/>
</dbReference>
<reference evidence="9" key="1">
    <citation type="submission" date="2014-09" db="EMBL/GenBank/DDBJ databases">
        <authorList>
            <person name="Hjerde E."/>
        </authorList>
    </citation>
    <scope>NUCLEOTIDE SEQUENCE [LARGE SCALE GENOMIC DNA]</scope>
    <source>
        <strain evidence="9">06/09/139</strain>
    </source>
</reference>
<evidence type="ECO:0000259" key="7">
    <source>
        <dbReference type="PROSITE" id="PS51194"/>
    </source>
</evidence>
<dbReference type="InterPro" id="IPR027417">
    <property type="entry name" value="P-loop_NTPase"/>
</dbReference>
<dbReference type="Proteomes" id="UP000032427">
    <property type="component" value="Chromosome 1"/>
</dbReference>
<dbReference type="GO" id="GO:0005524">
    <property type="term" value="F:ATP binding"/>
    <property type="evidence" value="ECO:0007669"/>
    <property type="project" value="UniProtKB-KW"/>
</dbReference>
<name>A0A090IQW7_9GAMM</name>
<keyword evidence="4" id="KW-0067">ATP-binding</keyword>
<evidence type="ECO:0000256" key="1">
    <source>
        <dbReference type="ARBA" id="ARBA00022741"/>
    </source>
</evidence>
<dbReference type="Gene3D" id="3.40.50.300">
    <property type="entry name" value="P-loop containing nucleotide triphosphate hydrolases"/>
    <property type="match status" value="2"/>
</dbReference>
<feature type="domain" description="Helicase C-terminal" evidence="7">
    <location>
        <begin position="188"/>
        <end position="355"/>
    </location>
</feature>
<dbReference type="PANTHER" id="PTHR43519:SF1">
    <property type="entry name" value="ATP-DEPENDENT RNA HELICASE HRPB"/>
    <property type="match status" value="1"/>
</dbReference>
<dbReference type="GeneID" id="28541206"/>
<dbReference type="STRING" id="80852.AWOD_I_1648"/>
<dbReference type="AlphaFoldDB" id="A0A090IQW7"/>
<dbReference type="Pfam" id="PF00271">
    <property type="entry name" value="Helicase_C"/>
    <property type="match status" value="1"/>
</dbReference>
<keyword evidence="2 8" id="KW-0378">Hydrolase</keyword>
<dbReference type="PROSITE" id="PS51192">
    <property type="entry name" value="HELICASE_ATP_BIND_1"/>
    <property type="match status" value="1"/>
</dbReference>
<evidence type="ECO:0000259" key="6">
    <source>
        <dbReference type="PROSITE" id="PS51192"/>
    </source>
</evidence>
<evidence type="ECO:0000256" key="4">
    <source>
        <dbReference type="ARBA" id="ARBA00022840"/>
    </source>
</evidence>
<evidence type="ECO:0000313" key="8">
    <source>
        <dbReference type="EMBL" id="CED71718.1"/>
    </source>
</evidence>
<dbReference type="InterPro" id="IPR011545">
    <property type="entry name" value="DEAD/DEAH_box_helicase_dom"/>
</dbReference>
<dbReference type="GO" id="GO:0003676">
    <property type="term" value="F:nucleic acid binding"/>
    <property type="evidence" value="ECO:0007669"/>
    <property type="project" value="InterPro"/>
</dbReference>
<dbReference type="HOGENOM" id="CLU_001832_5_6_6"/>
<keyword evidence="9" id="KW-1185">Reference proteome</keyword>
<feature type="domain" description="Helicase ATP-binding" evidence="6">
    <location>
        <begin position="13"/>
        <end position="166"/>
    </location>
</feature>
<dbReference type="SMART" id="SM00847">
    <property type="entry name" value="HA2"/>
    <property type="match status" value="1"/>
</dbReference>
<accession>A0A090IQW7</accession>
<evidence type="ECO:0000256" key="2">
    <source>
        <dbReference type="ARBA" id="ARBA00022801"/>
    </source>
</evidence>
<feature type="compositionally biased region" description="Polar residues" evidence="5">
    <location>
        <begin position="289"/>
        <end position="310"/>
    </location>
</feature>
<evidence type="ECO:0000256" key="3">
    <source>
        <dbReference type="ARBA" id="ARBA00022806"/>
    </source>
</evidence>
<dbReference type="Gene3D" id="1.20.120.1080">
    <property type="match status" value="1"/>
</dbReference>